<dbReference type="GeneTree" id="ENSGT00990000210989"/>
<evidence type="ECO:0000313" key="2">
    <source>
        <dbReference type="Ensembl" id="ENSSVLP00005024077.1"/>
    </source>
</evidence>
<sequence length="82" mass="9467">MPTVSVKRDLLFKALGRTYTNEEFDELCFEFGLELDEIVCITYFSDILNMNSFSRGCLSLLPNSETVMIHLWAVMFSVFRGN</sequence>
<reference evidence="2" key="1">
    <citation type="submission" date="2025-08" db="UniProtKB">
        <authorList>
            <consortium name="Ensembl"/>
        </authorList>
    </citation>
    <scope>IDENTIFICATION</scope>
</reference>
<dbReference type="InterPro" id="IPR040659">
    <property type="entry name" value="PhetRS_B1"/>
</dbReference>
<accession>A0A8D2DHQ9</accession>
<dbReference type="Pfam" id="PF18262">
    <property type="entry name" value="PhetRS_B1"/>
    <property type="match status" value="1"/>
</dbReference>
<feature type="domain" description="Phenylalanine--tRNA ligase beta subunit B1" evidence="1">
    <location>
        <begin position="1"/>
        <end position="39"/>
    </location>
</feature>
<dbReference type="OrthoDB" id="1698572at2759"/>
<keyword evidence="3" id="KW-1185">Reference proteome</keyword>
<dbReference type="Proteomes" id="UP000694564">
    <property type="component" value="Chromosome 3"/>
</dbReference>
<dbReference type="Gene3D" id="3.30.56.10">
    <property type="match status" value="1"/>
</dbReference>
<reference evidence="2" key="2">
    <citation type="submission" date="2025-09" db="UniProtKB">
        <authorList>
            <consortium name="Ensembl"/>
        </authorList>
    </citation>
    <scope>IDENTIFICATION</scope>
</reference>
<evidence type="ECO:0000259" key="1">
    <source>
        <dbReference type="Pfam" id="PF18262"/>
    </source>
</evidence>
<organism evidence="2 3">
    <name type="scientific">Sciurus vulgaris</name>
    <name type="common">Eurasian red squirrel</name>
    <dbReference type="NCBI Taxonomy" id="55149"/>
    <lineage>
        <taxon>Eukaryota</taxon>
        <taxon>Metazoa</taxon>
        <taxon>Chordata</taxon>
        <taxon>Craniata</taxon>
        <taxon>Vertebrata</taxon>
        <taxon>Euteleostomi</taxon>
        <taxon>Mammalia</taxon>
        <taxon>Eutheria</taxon>
        <taxon>Euarchontoglires</taxon>
        <taxon>Glires</taxon>
        <taxon>Rodentia</taxon>
        <taxon>Sciuromorpha</taxon>
        <taxon>Sciuridae</taxon>
        <taxon>Sciurinae</taxon>
        <taxon>Sciurini</taxon>
        <taxon>Sciurus</taxon>
    </lineage>
</organism>
<protein>
    <recommendedName>
        <fullName evidence="1">Phenylalanine--tRNA ligase beta subunit B1 domain-containing protein</fullName>
    </recommendedName>
</protein>
<evidence type="ECO:0000313" key="3">
    <source>
        <dbReference type="Proteomes" id="UP000694564"/>
    </source>
</evidence>
<name>A0A8D2DHQ9_SCIVU</name>
<dbReference type="AlphaFoldDB" id="A0A8D2DHQ9"/>
<proteinExistence type="predicted"/>
<dbReference type="Ensembl" id="ENSSVLT00005026760.1">
    <property type="protein sequence ID" value="ENSSVLP00005024077.1"/>
    <property type="gene ID" value="ENSSVLG00005019087.1"/>
</dbReference>